<evidence type="ECO:0000259" key="3">
    <source>
        <dbReference type="PROSITE" id="PS50059"/>
    </source>
</evidence>
<evidence type="ECO:0000313" key="5">
    <source>
        <dbReference type="Proteomes" id="UP000198341"/>
    </source>
</evidence>
<dbReference type="InterPro" id="IPR044183">
    <property type="entry name" value="PNSL4/FKBP13-like"/>
</dbReference>
<dbReference type="EMBL" id="FO082275">
    <property type="protein sequence ID" value="CCO16341.1"/>
    <property type="molecule type" value="Genomic_DNA"/>
</dbReference>
<dbReference type="GO" id="GO:0009507">
    <property type="term" value="C:chloroplast"/>
    <property type="evidence" value="ECO:0007669"/>
    <property type="project" value="InterPro"/>
</dbReference>
<comment type="catalytic activity">
    <reaction evidence="1">
        <text>[protein]-peptidylproline (omega=180) = [protein]-peptidylproline (omega=0)</text>
        <dbReference type="Rhea" id="RHEA:16237"/>
        <dbReference type="Rhea" id="RHEA-COMP:10747"/>
        <dbReference type="Rhea" id="RHEA-COMP:10748"/>
        <dbReference type="ChEBI" id="CHEBI:83833"/>
        <dbReference type="ChEBI" id="CHEBI:83834"/>
        <dbReference type="EC" id="5.2.1.8"/>
    </reaction>
</comment>
<dbReference type="GeneID" id="19016234"/>
<feature type="domain" description="PPIase FKBP-type" evidence="3">
    <location>
        <begin position="144"/>
        <end position="238"/>
    </location>
</feature>
<feature type="region of interest" description="Disordered" evidence="2">
    <location>
        <begin position="27"/>
        <end position="75"/>
    </location>
</feature>
<accession>K8EE91</accession>
<dbReference type="STRING" id="41875.K8EE91"/>
<proteinExistence type="predicted"/>
<reference evidence="4 5" key="1">
    <citation type="submission" date="2011-10" db="EMBL/GenBank/DDBJ databases">
        <authorList>
            <person name="Genoscope - CEA"/>
        </authorList>
    </citation>
    <scope>NUCLEOTIDE SEQUENCE [LARGE SCALE GENOMIC DNA]</scope>
    <source>
        <strain evidence="4 5">RCC 1105</strain>
    </source>
</reference>
<sequence>MTYSFCTQTRTTSSAFSASKALTSSLSSSSSSMKKRAMMMPGKTTTTSPLQRRTLKNGTAARMRDENDDDDVKRNATNTNTFRRAFVTGAASIFTASAAFFQTSSSAFAKLPEFQYEDSELRTAASGMQYADVVVGTGASPQKGQTIQAHYTGRLTNGRTFDSSYERGSPLKFKVGVRQVIQGWDDGILGAEGIEGMKVGGKRVLIIPPELGYGARGAGGVIPGNATLKFDVELVAVL</sequence>
<evidence type="ECO:0000313" key="4">
    <source>
        <dbReference type="EMBL" id="CCO16341.1"/>
    </source>
</evidence>
<dbReference type="OrthoDB" id="1902587at2759"/>
<dbReference type="FunFam" id="3.10.50.40:FF:000047">
    <property type="entry name" value="Peptidylprolyl isomerase"/>
    <property type="match status" value="1"/>
</dbReference>
<dbReference type="SUPFAM" id="SSF54534">
    <property type="entry name" value="FKBP-like"/>
    <property type="match status" value="1"/>
</dbReference>
<dbReference type="RefSeq" id="XP_007513816.1">
    <property type="nucleotide sequence ID" value="XM_007513754.1"/>
</dbReference>
<dbReference type="AlphaFoldDB" id="K8EE91"/>
<evidence type="ECO:0000256" key="1">
    <source>
        <dbReference type="PROSITE-ProRule" id="PRU00277"/>
    </source>
</evidence>
<gene>
    <name evidence="4" type="ORF">Bathy04g02090</name>
</gene>
<dbReference type="Proteomes" id="UP000198341">
    <property type="component" value="Chromosome 4"/>
</dbReference>
<dbReference type="GO" id="GO:0003755">
    <property type="term" value="F:peptidyl-prolyl cis-trans isomerase activity"/>
    <property type="evidence" value="ECO:0007669"/>
    <property type="project" value="UniProtKB-KW"/>
</dbReference>
<evidence type="ECO:0000256" key="2">
    <source>
        <dbReference type="SAM" id="MobiDB-lite"/>
    </source>
</evidence>
<dbReference type="PANTHER" id="PTHR47833">
    <property type="entry name" value="PHOTOSYNTHETIC NDH SUBUNIT OF LUMENAL LOCATION 4, CHLOROPLASTIC"/>
    <property type="match status" value="1"/>
</dbReference>
<dbReference type="InterPro" id="IPR001179">
    <property type="entry name" value="PPIase_FKBP_dom"/>
</dbReference>
<dbReference type="EC" id="5.2.1.8" evidence="1"/>
<keyword evidence="1" id="KW-0697">Rotamase</keyword>
<dbReference type="eggNOG" id="KOG0549">
    <property type="taxonomic scope" value="Eukaryota"/>
</dbReference>
<keyword evidence="1 4" id="KW-0413">Isomerase</keyword>
<dbReference type="Pfam" id="PF00254">
    <property type="entry name" value="FKBP_C"/>
    <property type="match status" value="1"/>
</dbReference>
<dbReference type="PANTHER" id="PTHR47833:SF2">
    <property type="entry name" value="PEPTIDYLPROLYL ISOMERASE"/>
    <property type="match status" value="1"/>
</dbReference>
<organism evidence="4 5">
    <name type="scientific">Bathycoccus prasinos</name>
    <dbReference type="NCBI Taxonomy" id="41875"/>
    <lineage>
        <taxon>Eukaryota</taxon>
        <taxon>Viridiplantae</taxon>
        <taxon>Chlorophyta</taxon>
        <taxon>Mamiellophyceae</taxon>
        <taxon>Mamiellales</taxon>
        <taxon>Bathycoccaceae</taxon>
        <taxon>Bathycoccus</taxon>
    </lineage>
</organism>
<dbReference type="InterPro" id="IPR046357">
    <property type="entry name" value="PPIase_dom_sf"/>
</dbReference>
<protein>
    <recommendedName>
        <fullName evidence="1">peptidylprolyl isomerase</fullName>
        <ecNumber evidence="1">5.2.1.8</ecNumber>
    </recommendedName>
</protein>
<dbReference type="KEGG" id="bpg:Bathy04g02090"/>
<dbReference type="Gene3D" id="3.10.50.40">
    <property type="match status" value="1"/>
</dbReference>
<keyword evidence="5" id="KW-1185">Reference proteome</keyword>
<name>K8EE91_9CHLO</name>
<dbReference type="PROSITE" id="PS50059">
    <property type="entry name" value="FKBP_PPIASE"/>
    <property type="match status" value="1"/>
</dbReference>